<dbReference type="Proteomes" id="UP000436822">
    <property type="component" value="Unassembled WGS sequence"/>
</dbReference>
<gene>
    <name evidence="1" type="ORF">KIN_24680</name>
</gene>
<dbReference type="EMBL" id="BLJE01000002">
    <property type="protein sequence ID" value="GFE65394.1"/>
    <property type="molecule type" value="Genomic_DNA"/>
</dbReference>
<proteinExistence type="predicted"/>
<evidence type="ECO:0000313" key="1">
    <source>
        <dbReference type="EMBL" id="GFE65394.1"/>
    </source>
</evidence>
<dbReference type="AlphaFoldDB" id="A0A6N6JGZ6"/>
<protein>
    <submittedName>
        <fullName evidence="1">Uncharacterized protein</fullName>
    </submittedName>
</protein>
<sequence length="51" mass="5571">MSPVVSYIPNGPTMPRMEDTTIQEATTGAGRMDLKNSLAIGITNKQRVIHE</sequence>
<evidence type="ECO:0000313" key="2">
    <source>
        <dbReference type="Proteomes" id="UP000436822"/>
    </source>
</evidence>
<keyword evidence="2" id="KW-1185">Reference proteome</keyword>
<comment type="caution">
    <text evidence="1">The sequence shown here is derived from an EMBL/GenBank/DDBJ whole genome shotgun (WGS) entry which is preliminary data.</text>
</comment>
<accession>A0A6N6JGZ6</accession>
<organism evidence="1 2">
    <name type="scientific">Litoreibacter roseus</name>
    <dbReference type="NCBI Taxonomy" id="2601869"/>
    <lineage>
        <taxon>Bacteria</taxon>
        <taxon>Pseudomonadati</taxon>
        <taxon>Pseudomonadota</taxon>
        <taxon>Alphaproteobacteria</taxon>
        <taxon>Rhodobacterales</taxon>
        <taxon>Roseobacteraceae</taxon>
        <taxon>Litoreibacter</taxon>
    </lineage>
</organism>
<name>A0A6N6JGZ6_9RHOB</name>
<reference evidence="1 2" key="1">
    <citation type="submission" date="2019-12" db="EMBL/GenBank/DDBJ databases">
        <title>Litoreibacter badius sp. nov., a novel bacteriochlorophyll a-containing bacterium in the genus Litoreibacter.</title>
        <authorList>
            <person name="Kanamuro M."/>
            <person name="Takabe Y."/>
            <person name="Mori K."/>
            <person name="Takaichi S."/>
            <person name="Hanada S."/>
        </authorList>
    </citation>
    <scope>NUCLEOTIDE SEQUENCE [LARGE SCALE GENOMIC DNA]</scope>
    <source>
        <strain evidence="1 2">K6</strain>
    </source>
</reference>